<dbReference type="PANTHER" id="PTHR46224:SF64">
    <property type="entry name" value="IQ MOTIF AND ANKYRIN REPEAT DOMAIN-CONTAINING PROTEIN 1"/>
    <property type="match status" value="1"/>
</dbReference>
<dbReference type="Proteomes" id="UP000507470">
    <property type="component" value="Unassembled WGS sequence"/>
</dbReference>
<evidence type="ECO:0000256" key="1">
    <source>
        <dbReference type="PROSITE-ProRule" id="PRU00023"/>
    </source>
</evidence>
<feature type="repeat" description="ANK" evidence="1">
    <location>
        <begin position="666"/>
        <end position="698"/>
    </location>
</feature>
<dbReference type="Pfam" id="PF12796">
    <property type="entry name" value="Ank_2"/>
    <property type="match status" value="6"/>
</dbReference>
<feature type="repeat" description="ANK" evidence="1">
    <location>
        <begin position="548"/>
        <end position="580"/>
    </location>
</feature>
<dbReference type="InterPro" id="IPR027417">
    <property type="entry name" value="P-loop_NTPase"/>
</dbReference>
<keyword evidence="4" id="KW-1185">Reference proteome</keyword>
<dbReference type="EMBL" id="CACVKT020003885">
    <property type="protein sequence ID" value="CAC5386580.1"/>
    <property type="molecule type" value="Genomic_DNA"/>
</dbReference>
<dbReference type="InterPro" id="IPR051616">
    <property type="entry name" value="Cul2-RING_E3_ligase_SR"/>
</dbReference>
<keyword evidence="1" id="KW-0040">ANK repeat</keyword>
<dbReference type="InterPro" id="IPR002110">
    <property type="entry name" value="Ankyrin_rpt"/>
</dbReference>
<dbReference type="OrthoDB" id="10341680at2759"/>
<organism evidence="3 4">
    <name type="scientific">Mytilus coruscus</name>
    <name type="common">Sea mussel</name>
    <dbReference type="NCBI Taxonomy" id="42192"/>
    <lineage>
        <taxon>Eukaryota</taxon>
        <taxon>Metazoa</taxon>
        <taxon>Spiralia</taxon>
        <taxon>Lophotrochozoa</taxon>
        <taxon>Mollusca</taxon>
        <taxon>Bivalvia</taxon>
        <taxon>Autobranchia</taxon>
        <taxon>Pteriomorphia</taxon>
        <taxon>Mytilida</taxon>
        <taxon>Mytiloidea</taxon>
        <taxon>Mytilidae</taxon>
        <taxon>Mytilinae</taxon>
        <taxon>Mytilus</taxon>
    </lineage>
</organism>
<dbReference type="AlphaFoldDB" id="A0A6J8BUA1"/>
<protein>
    <recommendedName>
        <fullName evidence="2">Novel STAND NTPase 3 domain-containing protein</fullName>
    </recommendedName>
</protein>
<dbReference type="InterPro" id="IPR036770">
    <property type="entry name" value="Ankyrin_rpt-contain_sf"/>
</dbReference>
<dbReference type="PANTHER" id="PTHR46224">
    <property type="entry name" value="ANKYRIN REPEAT FAMILY PROTEIN"/>
    <property type="match status" value="1"/>
</dbReference>
<feature type="repeat" description="ANK" evidence="1">
    <location>
        <begin position="935"/>
        <end position="967"/>
    </location>
</feature>
<dbReference type="Pfam" id="PF20720">
    <property type="entry name" value="nSTAND3"/>
    <property type="match status" value="1"/>
</dbReference>
<dbReference type="PRINTS" id="PR01415">
    <property type="entry name" value="ANKYRIN"/>
</dbReference>
<dbReference type="PROSITE" id="PS50297">
    <property type="entry name" value="ANK_REP_REGION"/>
    <property type="match status" value="8"/>
</dbReference>
<evidence type="ECO:0000313" key="3">
    <source>
        <dbReference type="EMBL" id="CAC5386580.1"/>
    </source>
</evidence>
<reference evidence="3 4" key="1">
    <citation type="submission" date="2020-06" db="EMBL/GenBank/DDBJ databases">
        <authorList>
            <person name="Li R."/>
            <person name="Bekaert M."/>
        </authorList>
    </citation>
    <scope>NUCLEOTIDE SEQUENCE [LARGE SCALE GENOMIC DNA]</scope>
    <source>
        <strain evidence="4">wild</strain>
    </source>
</reference>
<accession>A0A6J8BUA1</accession>
<feature type="repeat" description="ANK" evidence="1">
    <location>
        <begin position="1000"/>
        <end position="1032"/>
    </location>
</feature>
<evidence type="ECO:0000313" key="4">
    <source>
        <dbReference type="Proteomes" id="UP000507470"/>
    </source>
</evidence>
<dbReference type="PROSITE" id="PS50088">
    <property type="entry name" value="ANK_REPEAT"/>
    <property type="match status" value="10"/>
</dbReference>
<feature type="repeat" description="ANK" evidence="1">
    <location>
        <begin position="836"/>
        <end position="868"/>
    </location>
</feature>
<dbReference type="SUPFAM" id="SSF52540">
    <property type="entry name" value="P-loop containing nucleoside triphosphate hydrolases"/>
    <property type="match status" value="1"/>
</dbReference>
<gene>
    <name evidence="3" type="ORF">MCOR_21999</name>
</gene>
<name>A0A6J8BUA1_MYTCO</name>
<feature type="repeat" description="ANK" evidence="1">
    <location>
        <begin position="700"/>
        <end position="732"/>
    </location>
</feature>
<feature type="repeat" description="ANK" evidence="1">
    <location>
        <begin position="513"/>
        <end position="539"/>
    </location>
</feature>
<feature type="repeat" description="ANK" evidence="1">
    <location>
        <begin position="869"/>
        <end position="901"/>
    </location>
</feature>
<feature type="repeat" description="ANK" evidence="1">
    <location>
        <begin position="1112"/>
        <end position="1136"/>
    </location>
</feature>
<feature type="repeat" description="ANK" evidence="1">
    <location>
        <begin position="1079"/>
        <end position="1111"/>
    </location>
</feature>
<proteinExistence type="predicted"/>
<dbReference type="InterPro" id="IPR049050">
    <property type="entry name" value="nSTAND3"/>
</dbReference>
<dbReference type="SMART" id="SM00248">
    <property type="entry name" value="ANK"/>
    <property type="match status" value="18"/>
</dbReference>
<dbReference type="SUPFAM" id="SSF48403">
    <property type="entry name" value="Ankyrin repeat"/>
    <property type="match status" value="2"/>
</dbReference>
<feature type="domain" description="Novel STAND NTPase 3" evidence="2">
    <location>
        <begin position="40"/>
        <end position="188"/>
    </location>
</feature>
<evidence type="ECO:0000259" key="2">
    <source>
        <dbReference type="Pfam" id="PF20720"/>
    </source>
</evidence>
<sequence>MIRDTLTCSKIERSSDPVPKGVRRINRELIEDWEKDQVAETRAIKRIAELIETENFVVAVGSSGCGKSTSIHYVALQLYHQQGYDIIPVHSPEEVRQYYYPECKQIYVVDDMCGKSTIDINLVNCWGRQSTEIQKMLKNQKVKILSSCRIHIFQDRLFKNLSSLSTVSCDLTSDYRLTCDERKAIASIYLTKGEMKLIEGMFSSELKHQKIIYKTPFQHFDFFPLLCSVFPTEKLCSVRDFFENPMQVVRDDLTHLINAYDQKTIATLTFFTVFNNTLYENLLSKTPSIKHVLECISNHFYLQQYFSIQCVKSELDNLNRSYVKKIGNSFYRIIHDKLFEILVLFLGEHKFDLLLDIAHSNIIRDMFLVKSSLETNIDSVDHVKTFIEVSEQNEPSYFNRLIRDINNGFIKNVFNNKQMKHSCFRDKIFQKIKCESNIISVLSNLSRSDLFLLFKSMIRQGFCEMVAVLIDYLNIAAEHALYIASDTGSTNIVKLLLDRDIYPDEWISIRNGVEKTPLFIASKHGHTEVVKLLLEHGSDPCLSVWRRVKNTPLYVASKNGYIDIVKLLLNHGADPNISIDMKLPYGYLPVAKRKPPTHSEDNESPVYAAIDNEHSEVVQILLNHKADPSFNGWAGTPLYFAVKKRNTEIVKSLLIQKANPNYSGVYNKPPLYIASENGDTEIVKLLLTYKGNPNIRFHGDKMSPLHIAIEKDHIEIVCLSISHNANPYAFDKDNKTPLFVALDYGNIAAFRLIASIKKTITVDTEHMLSIILYHASKYGATDVVNSLLEHTNVDGDDNSHNEYKFAPLGVASLLGNKEVVTTLLDHRCNPNIANMNKETSLFSASYLGHTDIVQLLLNAYANPNISNTDNLTPVYTALMLGHIEIVKILLEKNCDLNSTDKYYEPLVFVAASNGHAEIVKLLVENGCDPCVCKKFKTTPLHEASYKGHSETVKVLLENNPDPCIIDKENDSPLLTTFEGQMKIVELGMKHIYDPCFLSWYQKTPLCIATYLGHTEIVKLLLQYNTNSKLKNRIFLKHNNNRFMFLFIQTPLLHATWAGYTDILKLYLEHSWDPNISNSDNQTPLYIAASVNNTEAAKILLEYESNPNICSKDRKTPLFVASANGNTKIVKLLLEHN</sequence>
<dbReference type="Gene3D" id="1.25.40.20">
    <property type="entry name" value="Ankyrin repeat-containing domain"/>
    <property type="match status" value="5"/>
</dbReference>